<dbReference type="GO" id="GO:0046872">
    <property type="term" value="F:metal ion binding"/>
    <property type="evidence" value="ECO:0007669"/>
    <property type="project" value="UniProtKB-KW"/>
</dbReference>
<dbReference type="EMBL" id="CP000302">
    <property type="protein sequence ID" value="ABE55123.1"/>
    <property type="molecule type" value="Genomic_DNA"/>
</dbReference>
<evidence type="ECO:0000256" key="5">
    <source>
        <dbReference type="ARBA" id="ARBA00022801"/>
    </source>
</evidence>
<sequence length="597" mass="64781">MKPYLPLCAMVLLSACTDSSDVINNSAQVAKSAVSTIDTIKTHEPAFDEARFRQGIQTLSSDTFEGRAPTTKGEKLTLDYLTQAFSEMGLKGANNGSFLQAVPMVSYTASEDQQVNFGGITLKYRKDMVLSSRHDNQHITIEKAPLVFVGYGINAPEYQWNDYQGLDMKGKIAVILVNDPGFAKPERQLFNGKAMTYYGRWNYKFEEASRQGALGAVIIHDTKPASYPWSVVENSWTGAQQDLVQDKAVQDARVQVEGWLTLDTAKALFTKAGVNLDNLMAQAAEQATNQALSLTADIHFNNQASYSDSYNFVATLPGATADTNTKSASASSQKSQADEHILFTAHWDHIGIDETKTGDNIYNGALDNATGTAGIMEIARQFANQAKAGNGLKRSLTFIATTGEEQGLLGSRFYAANPLYPIDKTVAVFNLDSGNIYGKTSDYTIVGKGQSELETYLIDAAASQGRQATAESNPASGGFFRSDHFSFAKYGVPAVFAGGGSEPLDTVTAEYKTMMQAKMKGCYHNVCDHYHQDWDLSGALQDMSVYYMAAEALGNSQDWPGYYSGSEFNQLRPAKNGQNGANKVAAKPSSAHTVSSK</sequence>
<evidence type="ECO:0000256" key="6">
    <source>
        <dbReference type="ARBA" id="ARBA00022833"/>
    </source>
</evidence>
<feature type="region of interest" description="Disordered" evidence="7">
    <location>
        <begin position="573"/>
        <end position="597"/>
    </location>
</feature>
<evidence type="ECO:0000313" key="9">
    <source>
        <dbReference type="EMBL" id="ABE55123.1"/>
    </source>
</evidence>
<keyword evidence="4" id="KW-0732">Signal</keyword>
<evidence type="ECO:0000256" key="2">
    <source>
        <dbReference type="ARBA" id="ARBA00022670"/>
    </source>
</evidence>
<dbReference type="GO" id="GO:0004177">
    <property type="term" value="F:aminopeptidase activity"/>
    <property type="evidence" value="ECO:0007669"/>
    <property type="project" value="UniProtKB-KW"/>
</dbReference>
<dbReference type="GO" id="GO:0008235">
    <property type="term" value="F:metalloexopeptidase activity"/>
    <property type="evidence" value="ECO:0007669"/>
    <property type="project" value="InterPro"/>
</dbReference>
<dbReference type="HOGENOM" id="CLU_019932_2_1_6"/>
<evidence type="ECO:0000259" key="8">
    <source>
        <dbReference type="Pfam" id="PF04389"/>
    </source>
</evidence>
<name>Q12N53_SHEDO</name>
<keyword evidence="3" id="KW-0479">Metal-binding</keyword>
<reference evidence="9 10" key="1">
    <citation type="submission" date="2006-03" db="EMBL/GenBank/DDBJ databases">
        <title>Complete sequence of Shewanella denitrificans OS217.</title>
        <authorList>
            <consortium name="US DOE Joint Genome Institute"/>
            <person name="Copeland A."/>
            <person name="Lucas S."/>
            <person name="Lapidus A."/>
            <person name="Barry K."/>
            <person name="Detter J.C."/>
            <person name="Glavina del Rio T."/>
            <person name="Hammon N."/>
            <person name="Israni S."/>
            <person name="Dalin E."/>
            <person name="Tice H."/>
            <person name="Pitluck S."/>
            <person name="Brettin T."/>
            <person name="Bruce D."/>
            <person name="Han C."/>
            <person name="Tapia R."/>
            <person name="Gilna P."/>
            <person name="Kiss H."/>
            <person name="Schmutz J."/>
            <person name="Larimer F."/>
            <person name="Land M."/>
            <person name="Hauser L."/>
            <person name="Kyrpides N."/>
            <person name="Lykidis A."/>
            <person name="Richardson P."/>
        </authorList>
    </citation>
    <scope>NUCLEOTIDE SEQUENCE [LARGE SCALE GENOMIC DNA]</scope>
    <source>
        <strain evidence="10">OS217 / ATCC BAA-1090 / DSM 15013</strain>
    </source>
</reference>
<evidence type="ECO:0000256" key="1">
    <source>
        <dbReference type="ARBA" id="ARBA00022438"/>
    </source>
</evidence>
<dbReference type="InterPro" id="IPR007484">
    <property type="entry name" value="Peptidase_M28"/>
</dbReference>
<dbReference type="Gene3D" id="3.40.630.10">
    <property type="entry name" value="Zn peptidases"/>
    <property type="match status" value="1"/>
</dbReference>
<dbReference type="KEGG" id="sdn:Sden_1839"/>
<dbReference type="PROSITE" id="PS51257">
    <property type="entry name" value="PROKAR_LIPOPROTEIN"/>
    <property type="match status" value="1"/>
</dbReference>
<keyword evidence="6" id="KW-0862">Zinc</keyword>
<dbReference type="PANTHER" id="PTHR12147:SF56">
    <property type="entry name" value="AMINOPEPTIDASE YDR415C-RELATED"/>
    <property type="match status" value="1"/>
</dbReference>
<dbReference type="eggNOG" id="COG2234">
    <property type="taxonomic scope" value="Bacteria"/>
</dbReference>
<dbReference type="SUPFAM" id="SSF52025">
    <property type="entry name" value="PA domain"/>
    <property type="match status" value="1"/>
</dbReference>
<organism evidence="9 10">
    <name type="scientific">Shewanella denitrificans (strain OS217 / ATCC BAA-1090 / DSM 15013)</name>
    <dbReference type="NCBI Taxonomy" id="318161"/>
    <lineage>
        <taxon>Bacteria</taxon>
        <taxon>Pseudomonadati</taxon>
        <taxon>Pseudomonadota</taxon>
        <taxon>Gammaproteobacteria</taxon>
        <taxon>Alteromonadales</taxon>
        <taxon>Shewanellaceae</taxon>
        <taxon>Shewanella</taxon>
    </lineage>
</organism>
<evidence type="ECO:0000313" key="10">
    <source>
        <dbReference type="Proteomes" id="UP000001982"/>
    </source>
</evidence>
<keyword evidence="2" id="KW-0645">Protease</keyword>
<evidence type="ECO:0000256" key="7">
    <source>
        <dbReference type="SAM" id="MobiDB-lite"/>
    </source>
</evidence>
<dbReference type="CDD" id="cd05660">
    <property type="entry name" value="M28_like_PA"/>
    <property type="match status" value="1"/>
</dbReference>
<dbReference type="STRING" id="318161.Sden_1839"/>
<dbReference type="Proteomes" id="UP000001982">
    <property type="component" value="Chromosome"/>
</dbReference>
<keyword evidence="5" id="KW-0378">Hydrolase</keyword>
<evidence type="ECO:0000256" key="3">
    <source>
        <dbReference type="ARBA" id="ARBA00022723"/>
    </source>
</evidence>
<dbReference type="GO" id="GO:0006508">
    <property type="term" value="P:proteolysis"/>
    <property type="evidence" value="ECO:0007669"/>
    <property type="project" value="UniProtKB-KW"/>
</dbReference>
<dbReference type="InterPro" id="IPR045175">
    <property type="entry name" value="M28_fam"/>
</dbReference>
<dbReference type="InterPro" id="IPR046450">
    <property type="entry name" value="PA_dom_sf"/>
</dbReference>
<keyword evidence="1" id="KW-0031">Aminopeptidase</keyword>
<dbReference type="PANTHER" id="PTHR12147">
    <property type="entry name" value="METALLOPEPTIDASE M28 FAMILY MEMBER"/>
    <property type="match status" value="1"/>
</dbReference>
<protein>
    <submittedName>
        <fullName evidence="9">Peptidase M28</fullName>
    </submittedName>
</protein>
<proteinExistence type="predicted"/>
<gene>
    <name evidence="9" type="ordered locus">Sden_1839</name>
</gene>
<evidence type="ECO:0000256" key="4">
    <source>
        <dbReference type="ARBA" id="ARBA00022729"/>
    </source>
</evidence>
<feature type="domain" description="Peptidase M28" evidence="8">
    <location>
        <begin position="334"/>
        <end position="547"/>
    </location>
</feature>
<accession>Q12N53</accession>
<dbReference type="SUPFAM" id="SSF53187">
    <property type="entry name" value="Zn-dependent exopeptidases"/>
    <property type="match status" value="1"/>
</dbReference>
<dbReference type="Pfam" id="PF04389">
    <property type="entry name" value="Peptidase_M28"/>
    <property type="match status" value="1"/>
</dbReference>
<dbReference type="CDD" id="cd04821">
    <property type="entry name" value="PA_M28_1_2"/>
    <property type="match status" value="1"/>
</dbReference>
<dbReference type="AlphaFoldDB" id="Q12N53"/>
<dbReference type="RefSeq" id="WP_011496280.1">
    <property type="nucleotide sequence ID" value="NC_007954.1"/>
</dbReference>
<keyword evidence="10" id="KW-1185">Reference proteome</keyword>
<dbReference type="Gene3D" id="3.50.30.30">
    <property type="match status" value="1"/>
</dbReference>